<protein>
    <submittedName>
        <fullName evidence="2">Uncharacterized protein</fullName>
    </submittedName>
</protein>
<accession>L1LBT6</accession>
<evidence type="ECO:0000313" key="3">
    <source>
        <dbReference type="Proteomes" id="UP000031512"/>
    </source>
</evidence>
<proteinExistence type="predicted"/>
<dbReference type="RefSeq" id="XP_004832233.1">
    <property type="nucleotide sequence ID" value="XM_004832176.1"/>
</dbReference>
<dbReference type="Proteomes" id="UP000031512">
    <property type="component" value="Unassembled WGS sequence"/>
</dbReference>
<name>L1LBT6_THEEQ</name>
<gene>
    <name evidence="2" type="ORF">BEWA_013400</name>
</gene>
<dbReference type="VEuPathDB" id="PiroplasmaDB:BEWA_013400"/>
<sequence>MDRSHFFNIVFDGGAQVWKAGTDHEECHSVEHYVRLLFPELLVLNILRRTGFDHLYFGKVDGEWTEISKSKFNVILTKMKYTDTFDPESVLQKEKKRCPVNYPLVVLDISEPDASKFYINENQHGQVSHVQYIGNVGEYITAVVDEVDEIWIGGPRERCAVVASYTRGEDALITLWIVKTRLEVLRFKKINGKWKSIPWEEFNVELTRMMKNRRSQEPVVSYSASDESLQNIHNENLRGTSQRIVTCRRYSFQDSFSQRNYWHLIDKHESYGSDSGEEERRYITLNLANAKSGPFSIYEDIIGDTFCRSYSVSNVYCIDRVIYGDELLWNRQENTNCKGVHSYSYNGETVFKLNIHKGNVLCPRYFRRRDSRFTEVSEDEYNICSGNGDEEVSIEESQSLVSVDLACEHPSSFTFLEQNVIDGYPYNKYAPPLTYFFNVIRDNGNEVWRASGNEKCLCAYSCSVNGTTRLILEILGDEEAFFKFFEKVGGTWNEIEYEESSTETLSEPNRPTLDGAGCSKWNSF</sequence>
<feature type="region of interest" description="Disordered" evidence="1">
    <location>
        <begin position="503"/>
        <end position="524"/>
    </location>
</feature>
<dbReference type="AlphaFoldDB" id="L1LBT6"/>
<evidence type="ECO:0000256" key="1">
    <source>
        <dbReference type="SAM" id="MobiDB-lite"/>
    </source>
</evidence>
<dbReference type="EMBL" id="ACOU01000004">
    <property type="protein sequence ID" value="EKX72781.1"/>
    <property type="molecule type" value="Genomic_DNA"/>
</dbReference>
<comment type="caution">
    <text evidence="2">The sequence shown here is derived from an EMBL/GenBank/DDBJ whole genome shotgun (WGS) entry which is preliminary data.</text>
</comment>
<dbReference type="GeneID" id="15804416"/>
<dbReference type="KEGG" id="beq:BEWA_013400"/>
<keyword evidence="3" id="KW-1185">Reference proteome</keyword>
<organism evidence="2 3">
    <name type="scientific">Theileria equi strain WA</name>
    <dbReference type="NCBI Taxonomy" id="1537102"/>
    <lineage>
        <taxon>Eukaryota</taxon>
        <taxon>Sar</taxon>
        <taxon>Alveolata</taxon>
        <taxon>Apicomplexa</taxon>
        <taxon>Aconoidasida</taxon>
        <taxon>Piroplasmida</taxon>
        <taxon>Theileriidae</taxon>
        <taxon>Theileria</taxon>
    </lineage>
</organism>
<reference evidence="2 3" key="1">
    <citation type="journal article" date="2012" name="BMC Genomics">
        <title>Comparative genomic analysis and phylogenetic position of Theileria equi.</title>
        <authorList>
            <person name="Kappmeyer L.S."/>
            <person name="Thiagarajan M."/>
            <person name="Herndon D.R."/>
            <person name="Ramsay J.D."/>
            <person name="Caler E."/>
            <person name="Djikeng A."/>
            <person name="Gillespie J.J."/>
            <person name="Lau A.O."/>
            <person name="Roalson E.H."/>
            <person name="Silva J.C."/>
            <person name="Silva M.G."/>
            <person name="Suarez C.E."/>
            <person name="Ueti M.W."/>
            <person name="Nene V.M."/>
            <person name="Mealey R.H."/>
            <person name="Knowles D.P."/>
            <person name="Brayton K.A."/>
        </authorList>
    </citation>
    <scope>NUCLEOTIDE SEQUENCE [LARGE SCALE GENOMIC DNA]</scope>
    <source>
        <strain evidence="2 3">WA</strain>
    </source>
</reference>
<evidence type="ECO:0000313" key="2">
    <source>
        <dbReference type="EMBL" id="EKX72781.1"/>
    </source>
</evidence>